<feature type="binding site" evidence="7">
    <location>
        <position position="148"/>
    </location>
    <ligand>
        <name>Zn(2+)</name>
        <dbReference type="ChEBI" id="CHEBI:29105"/>
    </ligand>
</feature>
<dbReference type="AlphaFoldDB" id="A0A523W4M8"/>
<keyword evidence="5" id="KW-0238">DNA-binding</keyword>
<dbReference type="GO" id="GO:0000976">
    <property type="term" value="F:transcription cis-regulatory region binding"/>
    <property type="evidence" value="ECO:0007669"/>
    <property type="project" value="TreeGrafter"/>
</dbReference>
<evidence type="ECO:0000256" key="3">
    <source>
        <dbReference type="ARBA" id="ARBA00022833"/>
    </source>
</evidence>
<name>A0A523W4M8_UNCAE</name>
<dbReference type="GO" id="GO:0045892">
    <property type="term" value="P:negative regulation of DNA-templated transcription"/>
    <property type="evidence" value="ECO:0007669"/>
    <property type="project" value="TreeGrafter"/>
</dbReference>
<evidence type="ECO:0000256" key="7">
    <source>
        <dbReference type="PIRSR" id="PIRSR602481-1"/>
    </source>
</evidence>
<dbReference type="InterPro" id="IPR002481">
    <property type="entry name" value="FUR"/>
</dbReference>
<dbReference type="Pfam" id="PF01475">
    <property type="entry name" value="FUR"/>
    <property type="match status" value="1"/>
</dbReference>
<comment type="cofactor">
    <cofactor evidence="7">
        <name>Zn(2+)</name>
        <dbReference type="ChEBI" id="CHEBI:29105"/>
    </cofactor>
    <text evidence="7">Binds 1 zinc ion per subunit.</text>
</comment>
<keyword evidence="8" id="KW-0408">Iron</keyword>
<feature type="binding site" evidence="7">
    <location>
        <position position="151"/>
    </location>
    <ligand>
        <name>Zn(2+)</name>
        <dbReference type="ChEBI" id="CHEBI:29105"/>
    </ligand>
</feature>
<dbReference type="EMBL" id="SOIZ01000216">
    <property type="protein sequence ID" value="TET61980.1"/>
    <property type="molecule type" value="Genomic_DNA"/>
</dbReference>
<feature type="binding site" evidence="7">
    <location>
        <position position="102"/>
    </location>
    <ligand>
        <name>Zn(2+)</name>
        <dbReference type="ChEBI" id="CHEBI:29105"/>
    </ligand>
</feature>
<dbReference type="Proteomes" id="UP000319130">
    <property type="component" value="Unassembled WGS sequence"/>
</dbReference>
<comment type="similarity">
    <text evidence="1">Belongs to the Fur family.</text>
</comment>
<dbReference type="Gene3D" id="1.10.10.10">
    <property type="entry name" value="Winged helix-like DNA-binding domain superfamily/Winged helix DNA-binding domain"/>
    <property type="match status" value="1"/>
</dbReference>
<gene>
    <name evidence="9" type="ORF">E3J48_05030</name>
</gene>
<keyword evidence="4" id="KW-0805">Transcription regulation</keyword>
<reference evidence="9 10" key="1">
    <citation type="submission" date="2019-03" db="EMBL/GenBank/DDBJ databases">
        <title>Metabolic potential of uncultured bacteria and archaea associated with petroleum seepage in deep-sea sediments.</title>
        <authorList>
            <person name="Dong X."/>
            <person name="Hubert C."/>
        </authorList>
    </citation>
    <scope>NUCLEOTIDE SEQUENCE [LARGE SCALE GENOMIC DNA]</scope>
    <source>
        <strain evidence="9">E29_bin52</strain>
    </source>
</reference>
<dbReference type="InterPro" id="IPR043135">
    <property type="entry name" value="Fur_C"/>
</dbReference>
<dbReference type="GO" id="GO:1900376">
    <property type="term" value="P:regulation of secondary metabolite biosynthetic process"/>
    <property type="evidence" value="ECO:0007669"/>
    <property type="project" value="TreeGrafter"/>
</dbReference>
<dbReference type="PANTHER" id="PTHR33202">
    <property type="entry name" value="ZINC UPTAKE REGULATION PROTEIN"/>
    <property type="match status" value="1"/>
</dbReference>
<evidence type="ECO:0000256" key="1">
    <source>
        <dbReference type="ARBA" id="ARBA00007957"/>
    </source>
</evidence>
<keyword evidence="7" id="KW-0479">Metal-binding</keyword>
<evidence type="ECO:0000313" key="9">
    <source>
        <dbReference type="EMBL" id="TET61980.1"/>
    </source>
</evidence>
<feature type="binding site" evidence="7">
    <location>
        <position position="105"/>
    </location>
    <ligand>
        <name>Zn(2+)</name>
        <dbReference type="ChEBI" id="CHEBI:29105"/>
    </ligand>
</feature>
<dbReference type="Gene3D" id="3.30.1490.190">
    <property type="match status" value="1"/>
</dbReference>
<protein>
    <submittedName>
        <fullName evidence="9">Transcriptional repressor</fullName>
    </submittedName>
</protein>
<evidence type="ECO:0000313" key="10">
    <source>
        <dbReference type="Proteomes" id="UP000319130"/>
    </source>
</evidence>
<organism evidence="9 10">
    <name type="scientific">Aerophobetes bacterium</name>
    <dbReference type="NCBI Taxonomy" id="2030807"/>
    <lineage>
        <taxon>Bacteria</taxon>
        <taxon>Candidatus Aerophobota</taxon>
    </lineage>
</organism>
<dbReference type="SUPFAM" id="SSF46785">
    <property type="entry name" value="Winged helix' DNA-binding domain"/>
    <property type="match status" value="1"/>
</dbReference>
<dbReference type="GO" id="GO:0008270">
    <property type="term" value="F:zinc ion binding"/>
    <property type="evidence" value="ECO:0007669"/>
    <property type="project" value="TreeGrafter"/>
</dbReference>
<keyword evidence="6" id="KW-0804">Transcription</keyword>
<evidence type="ECO:0000256" key="2">
    <source>
        <dbReference type="ARBA" id="ARBA00022491"/>
    </source>
</evidence>
<feature type="binding site" evidence="8">
    <location>
        <position position="140"/>
    </location>
    <ligand>
        <name>Fe cation</name>
        <dbReference type="ChEBI" id="CHEBI:24875"/>
    </ligand>
</feature>
<keyword evidence="2" id="KW-0678">Repressor</keyword>
<evidence type="ECO:0000256" key="6">
    <source>
        <dbReference type="ARBA" id="ARBA00023163"/>
    </source>
</evidence>
<evidence type="ECO:0000256" key="4">
    <source>
        <dbReference type="ARBA" id="ARBA00023015"/>
    </source>
</evidence>
<comment type="cofactor">
    <cofactor evidence="8">
        <name>Mn(2+)</name>
        <dbReference type="ChEBI" id="CHEBI:29035"/>
    </cofactor>
    <cofactor evidence="8">
        <name>Fe(2+)</name>
        <dbReference type="ChEBI" id="CHEBI:29033"/>
    </cofactor>
    <text evidence="8">Binds 1 Mn(2+) or Fe(2+) ion per subunit.</text>
</comment>
<comment type="caution">
    <text evidence="9">The sequence shown here is derived from an EMBL/GenBank/DDBJ whole genome shotgun (WGS) entry which is preliminary data.</text>
</comment>
<dbReference type="CDD" id="cd07153">
    <property type="entry name" value="Fur_like"/>
    <property type="match status" value="1"/>
</dbReference>
<sequence length="152" mass="17752">MRLPVRTPGLLHATLAHRGFRLTLSREAILNVFRKDRKHLSAEDVFFAVRKKYPGIGFATVYRTLDLLTRMGLVLKFDFGDGRSRYELASQASKGHHHHMICRQCGRIIDYSDFMDEEVKFIKDLEAELSKKHNFNINSHQIHFYGLCRECQ</sequence>
<proteinExistence type="inferred from homology"/>
<dbReference type="PANTHER" id="PTHR33202:SF7">
    <property type="entry name" value="FERRIC UPTAKE REGULATION PROTEIN"/>
    <property type="match status" value="1"/>
</dbReference>
<dbReference type="InterPro" id="IPR036390">
    <property type="entry name" value="WH_DNA-bd_sf"/>
</dbReference>
<accession>A0A523W4M8</accession>
<evidence type="ECO:0000256" key="8">
    <source>
        <dbReference type="PIRSR" id="PIRSR602481-2"/>
    </source>
</evidence>
<dbReference type="InterPro" id="IPR036388">
    <property type="entry name" value="WH-like_DNA-bd_sf"/>
</dbReference>
<feature type="binding site" evidence="8">
    <location>
        <position position="96"/>
    </location>
    <ligand>
        <name>Fe cation</name>
        <dbReference type="ChEBI" id="CHEBI:24875"/>
    </ligand>
</feature>
<keyword evidence="3 7" id="KW-0862">Zinc</keyword>
<evidence type="ECO:0000256" key="5">
    <source>
        <dbReference type="ARBA" id="ARBA00023125"/>
    </source>
</evidence>
<dbReference type="GO" id="GO:0003700">
    <property type="term" value="F:DNA-binding transcription factor activity"/>
    <property type="evidence" value="ECO:0007669"/>
    <property type="project" value="InterPro"/>
</dbReference>